<keyword evidence="3" id="KW-1185">Reference proteome</keyword>
<organism evidence="2 3">
    <name type="scientific">Panacagrimonas perspica</name>
    <dbReference type="NCBI Taxonomy" id="381431"/>
    <lineage>
        <taxon>Bacteria</taxon>
        <taxon>Pseudomonadati</taxon>
        <taxon>Pseudomonadota</taxon>
        <taxon>Gammaproteobacteria</taxon>
        <taxon>Nevskiales</taxon>
        <taxon>Nevskiaceae</taxon>
        <taxon>Panacagrimonas</taxon>
    </lineage>
</organism>
<evidence type="ECO:0000313" key="3">
    <source>
        <dbReference type="Proteomes" id="UP000295341"/>
    </source>
</evidence>
<dbReference type="Proteomes" id="UP000295341">
    <property type="component" value="Unassembled WGS sequence"/>
</dbReference>
<comment type="caution">
    <text evidence="2">The sequence shown here is derived from an EMBL/GenBank/DDBJ whole genome shotgun (WGS) entry which is preliminary data.</text>
</comment>
<keyword evidence="1 2" id="KW-0812">Transmembrane</keyword>
<keyword evidence="1" id="KW-0472">Membrane</keyword>
<proteinExistence type="predicted"/>
<feature type="transmembrane region" description="Helical" evidence="1">
    <location>
        <begin position="260"/>
        <end position="281"/>
    </location>
</feature>
<dbReference type="AlphaFoldDB" id="A0A4R7PDK7"/>
<name>A0A4R7PDK7_9GAMM</name>
<dbReference type="InterPro" id="IPR005625">
    <property type="entry name" value="PepSY-ass_TM"/>
</dbReference>
<dbReference type="EMBL" id="SOBT01000008">
    <property type="protein sequence ID" value="TDU31360.1"/>
    <property type="molecule type" value="Genomic_DNA"/>
</dbReference>
<reference evidence="2 3" key="1">
    <citation type="submission" date="2019-03" db="EMBL/GenBank/DDBJ databases">
        <title>Genomic Encyclopedia of Type Strains, Phase IV (KMG-IV): sequencing the most valuable type-strain genomes for metagenomic binning, comparative biology and taxonomic classification.</title>
        <authorList>
            <person name="Goeker M."/>
        </authorList>
    </citation>
    <scope>NUCLEOTIDE SEQUENCE [LARGE SCALE GENOMIC DNA]</scope>
    <source>
        <strain evidence="2 3">DSM 26377</strain>
    </source>
</reference>
<sequence length="289" mass="31566">MSPVGDSNPLLAKAGAMEAGPVAAVKPAPRQSPLPVKPRRNLTIFLRDWHKRAGLFAFVFMGWLGFSGILINQSPSWGYDTDRIYWAPVMWLYGLKPEPPESGFGANGHWLAVTPEGTVLDAKPVLPPVKAPLGLVAGGTEKEPLLFLANQEHVAVVTLDGKRYDELRSPILPISEVRRIGTVKDVPGSIAVQELDAFQSSDGGTSWKPVDPAQVEWSTATELPAPERDKLMPFSRPYVTLEHVLVDAHSGAIFGRGGVYVINTVGLAAIFLAISGVWMWWRTSRKRRS</sequence>
<protein>
    <submittedName>
        <fullName evidence="2">PepSY-associated transmembrane protein</fullName>
    </submittedName>
</protein>
<evidence type="ECO:0000313" key="2">
    <source>
        <dbReference type="EMBL" id="TDU31360.1"/>
    </source>
</evidence>
<evidence type="ECO:0000256" key="1">
    <source>
        <dbReference type="SAM" id="Phobius"/>
    </source>
</evidence>
<dbReference type="Pfam" id="PF03929">
    <property type="entry name" value="PepSY_TM"/>
    <property type="match status" value="1"/>
</dbReference>
<accession>A0A4R7PDK7</accession>
<gene>
    <name evidence="2" type="ORF">DFR24_0728</name>
</gene>
<keyword evidence="1" id="KW-1133">Transmembrane helix</keyword>